<dbReference type="EMBL" id="CADCXV010000413">
    <property type="protein sequence ID" value="CAB0030075.1"/>
    <property type="molecule type" value="Genomic_DNA"/>
</dbReference>
<sequence length="80" mass="9489">MTTTTRHYRYATRLGKFFEIYNRCDVNYTDEFGFAHFHVASAKFGRLKSASTNYSCSGKIPIAPRMMRERDGFYDYYVMK</sequence>
<evidence type="ECO:0000313" key="2">
    <source>
        <dbReference type="Proteomes" id="UP000479190"/>
    </source>
</evidence>
<dbReference type="Proteomes" id="UP000479190">
    <property type="component" value="Unassembled WGS sequence"/>
</dbReference>
<gene>
    <name evidence="1" type="ORF">TBRA_LOCUS2091</name>
</gene>
<protein>
    <submittedName>
        <fullName evidence="1">Uncharacterized protein</fullName>
    </submittedName>
</protein>
<proteinExistence type="predicted"/>
<name>A0A6H5HY08_9HYME</name>
<dbReference type="AlphaFoldDB" id="A0A6H5HY08"/>
<organism evidence="1 2">
    <name type="scientific">Trichogramma brassicae</name>
    <dbReference type="NCBI Taxonomy" id="86971"/>
    <lineage>
        <taxon>Eukaryota</taxon>
        <taxon>Metazoa</taxon>
        <taxon>Ecdysozoa</taxon>
        <taxon>Arthropoda</taxon>
        <taxon>Hexapoda</taxon>
        <taxon>Insecta</taxon>
        <taxon>Pterygota</taxon>
        <taxon>Neoptera</taxon>
        <taxon>Endopterygota</taxon>
        <taxon>Hymenoptera</taxon>
        <taxon>Apocrita</taxon>
        <taxon>Proctotrupomorpha</taxon>
        <taxon>Chalcidoidea</taxon>
        <taxon>Trichogrammatidae</taxon>
        <taxon>Trichogramma</taxon>
    </lineage>
</organism>
<evidence type="ECO:0000313" key="1">
    <source>
        <dbReference type="EMBL" id="CAB0030075.1"/>
    </source>
</evidence>
<accession>A0A6H5HY08</accession>
<keyword evidence="2" id="KW-1185">Reference proteome</keyword>
<reference evidence="1 2" key="1">
    <citation type="submission" date="2020-02" db="EMBL/GenBank/DDBJ databases">
        <authorList>
            <person name="Ferguson B K."/>
        </authorList>
    </citation>
    <scope>NUCLEOTIDE SEQUENCE [LARGE SCALE GENOMIC DNA]</scope>
</reference>